<dbReference type="Proteomes" id="UP000817854">
    <property type="component" value="Unassembled WGS sequence"/>
</dbReference>
<proteinExistence type="predicted"/>
<keyword evidence="2" id="KW-1185">Reference proteome</keyword>
<reference evidence="1 2" key="2">
    <citation type="submission" date="2019-05" db="EMBL/GenBank/DDBJ databases">
        <authorList>
            <person name="Lianzixin W."/>
        </authorList>
    </citation>
    <scope>NUCLEOTIDE SEQUENCE [LARGE SCALE GENOMIC DNA]</scope>
    <source>
        <strain evidence="1 2">EC11</strain>
    </source>
</reference>
<evidence type="ECO:0000313" key="2">
    <source>
        <dbReference type="Proteomes" id="UP000817854"/>
    </source>
</evidence>
<dbReference type="EMBL" id="VEVQ02000019">
    <property type="protein sequence ID" value="NHN27868.1"/>
    <property type="molecule type" value="Genomic_DNA"/>
</dbReference>
<reference evidence="1 2" key="3">
    <citation type="submission" date="2020-02" db="EMBL/GenBank/DDBJ databases">
        <title>Flavobacterium profundi sp. nov., isolated from a deep-sea seamount.</title>
        <authorList>
            <person name="Zhang D.-C."/>
        </authorList>
    </citation>
    <scope>NUCLEOTIDE SEQUENCE [LARGE SCALE GENOMIC DNA]</scope>
    <source>
        <strain evidence="1 2">EC11</strain>
    </source>
</reference>
<accession>A0ABX0IZ85</accession>
<organism evidence="1 2">
    <name type="scientific">Flavobacterium jejuense</name>
    <dbReference type="NCBI Taxonomy" id="1544455"/>
    <lineage>
        <taxon>Bacteria</taxon>
        <taxon>Pseudomonadati</taxon>
        <taxon>Bacteroidota</taxon>
        <taxon>Flavobacteriia</taxon>
        <taxon>Flavobacteriales</taxon>
        <taxon>Flavobacteriaceae</taxon>
        <taxon>Flavobacterium</taxon>
    </lineage>
</organism>
<sequence>MPLLSGLKMTSLIPIHYFHDFIFTFIEVKPISFTTNTTSFTTENLPFTAKKLSFTSSFLFASYSKPNFISENKN</sequence>
<name>A0ABX0IZ85_9FLAO</name>
<comment type="caution">
    <text evidence="1">The sequence shown here is derived from an EMBL/GenBank/DDBJ whole genome shotgun (WGS) entry which is preliminary data.</text>
</comment>
<gene>
    <name evidence="1" type="ORF">FIA58_019495</name>
</gene>
<evidence type="ECO:0000313" key="1">
    <source>
        <dbReference type="EMBL" id="NHN27868.1"/>
    </source>
</evidence>
<dbReference type="RefSeq" id="WP_140964375.1">
    <property type="nucleotide sequence ID" value="NZ_VEVQ02000019.1"/>
</dbReference>
<protein>
    <submittedName>
        <fullName evidence="1">Uncharacterized protein</fullName>
    </submittedName>
</protein>
<reference evidence="2" key="1">
    <citation type="submission" date="2019-05" db="EMBL/GenBank/DDBJ databases">
        <title>Flavobacterium profundi sp. nov., isolated from a deep-sea seamount.</title>
        <authorList>
            <person name="Zhang D.-C."/>
        </authorList>
    </citation>
    <scope>NUCLEOTIDE SEQUENCE [LARGE SCALE GENOMIC DNA]</scope>
    <source>
        <strain evidence="2">EC11</strain>
    </source>
</reference>